<dbReference type="AlphaFoldDB" id="G0UD56"/>
<protein>
    <submittedName>
        <fullName evidence="2">Putative Trichohyalin</fullName>
    </submittedName>
</protein>
<sequence>MSEVATEEQPSYVDPGNVCVSPLAGKSNLSGGVSEAIKLKRRRILQREIDMLREQQIQSARESVSRVRASEGETKRRISVVMDKRLKGIQALKKALEEEREAAKKAREEEGRRRADQVRATRASTPPRSSLLKKLEDERKKGSAVLRAETAELLAKSRAAMEESKKVALEKRKHVEEDPTNKKDLDLRREQRAREIEALRKTLEEERKAIQKAREEEGRLKADQVRRIRAGERVSSESTFSDRVAEKKQQHARLRAEIVELLAKSRAAMKEEESKVLMQKRKHVEEDPVNKKDLDLRREQRAKEIEALRKTLEEEREAAKKAREEEGRRRADQVRATRASTPPRSSLLKKLEDERKKGSAVLRAETAELLAKSRAAMEESKKVALEKRKHVEEDPTNKKDLDLRREQRAREIEALRKTLEEERKAIQKAREEEGRLKADQVRQSRCLSKLRRSEVLKEMEAKRKKAQEGIWEVVE</sequence>
<feature type="region of interest" description="Disordered" evidence="1">
    <location>
        <begin position="384"/>
        <end position="405"/>
    </location>
</feature>
<feature type="region of interest" description="Disordered" evidence="1">
    <location>
        <begin position="231"/>
        <end position="251"/>
    </location>
</feature>
<feature type="region of interest" description="Disordered" evidence="1">
    <location>
        <begin position="97"/>
        <end position="142"/>
    </location>
</feature>
<reference evidence="2" key="1">
    <citation type="journal article" date="2012" name="Proc. Natl. Acad. Sci. U.S.A.">
        <title>Antigenic diversity is generated by distinct evolutionary mechanisms in African trypanosome species.</title>
        <authorList>
            <person name="Jackson A.P."/>
            <person name="Berry A."/>
            <person name="Aslett M."/>
            <person name="Allison H.C."/>
            <person name="Burton P."/>
            <person name="Vavrova-Anderson J."/>
            <person name="Brown R."/>
            <person name="Browne H."/>
            <person name="Corton N."/>
            <person name="Hauser H."/>
            <person name="Gamble J."/>
            <person name="Gilderthorp R."/>
            <person name="Marcello L."/>
            <person name="McQuillan J."/>
            <person name="Otto T.D."/>
            <person name="Quail M.A."/>
            <person name="Sanders M.J."/>
            <person name="van Tonder A."/>
            <person name="Ginger M.L."/>
            <person name="Field M.C."/>
            <person name="Barry J.D."/>
            <person name="Hertz-Fowler C."/>
            <person name="Berriman M."/>
        </authorList>
    </citation>
    <scope>NUCLEOTIDE SEQUENCE</scope>
    <source>
        <strain evidence="2">Y486</strain>
    </source>
</reference>
<feature type="compositionally biased region" description="Basic and acidic residues" evidence="1">
    <location>
        <begin position="311"/>
        <end position="335"/>
    </location>
</feature>
<name>G0UD56_TRYVY</name>
<organism evidence="2">
    <name type="scientific">Trypanosoma vivax (strain Y486)</name>
    <dbReference type="NCBI Taxonomy" id="1055687"/>
    <lineage>
        <taxon>Eukaryota</taxon>
        <taxon>Discoba</taxon>
        <taxon>Euglenozoa</taxon>
        <taxon>Kinetoplastea</taxon>
        <taxon>Metakinetoplastina</taxon>
        <taxon>Trypanosomatida</taxon>
        <taxon>Trypanosomatidae</taxon>
        <taxon>Trypanosoma</taxon>
        <taxon>Duttonella</taxon>
    </lineage>
</organism>
<feature type="compositionally biased region" description="Basic and acidic residues" evidence="1">
    <location>
        <begin position="283"/>
        <end position="299"/>
    </location>
</feature>
<evidence type="ECO:0000256" key="1">
    <source>
        <dbReference type="SAM" id="MobiDB-lite"/>
    </source>
</evidence>
<dbReference type="EMBL" id="HE573027">
    <property type="protein sequence ID" value="CCC53767.1"/>
    <property type="molecule type" value="Genomic_DNA"/>
</dbReference>
<proteinExistence type="predicted"/>
<feature type="region of interest" description="Disordered" evidence="1">
    <location>
        <begin position="168"/>
        <end position="189"/>
    </location>
</feature>
<dbReference type="VEuPathDB" id="TriTrypDB:TvY486_1112510"/>
<evidence type="ECO:0000313" key="2">
    <source>
        <dbReference type="EMBL" id="CCC53767.1"/>
    </source>
</evidence>
<feature type="compositionally biased region" description="Basic and acidic residues" evidence="1">
    <location>
        <begin position="97"/>
        <end position="119"/>
    </location>
</feature>
<feature type="region of interest" description="Disordered" evidence="1">
    <location>
        <begin position="278"/>
        <end position="299"/>
    </location>
</feature>
<gene>
    <name evidence="2" type="ORF">TVY486_1112510</name>
</gene>
<feature type="region of interest" description="Disordered" evidence="1">
    <location>
        <begin position="311"/>
        <end position="360"/>
    </location>
</feature>
<accession>G0UD56</accession>